<dbReference type="SUPFAM" id="SSF48150">
    <property type="entry name" value="DNA-glycosylase"/>
    <property type="match status" value="1"/>
</dbReference>
<evidence type="ECO:0000256" key="8">
    <source>
        <dbReference type="ARBA" id="ARBA00023295"/>
    </source>
</evidence>
<dbReference type="InterPro" id="IPR052054">
    <property type="entry name" value="Oxidative_DNA_repair_enzyme"/>
</dbReference>
<dbReference type="InterPro" id="IPR012904">
    <property type="entry name" value="OGG_N"/>
</dbReference>
<evidence type="ECO:0000256" key="7">
    <source>
        <dbReference type="ARBA" id="ARBA00023268"/>
    </source>
</evidence>
<dbReference type="GO" id="GO:0006289">
    <property type="term" value="P:nucleotide-excision repair"/>
    <property type="evidence" value="ECO:0007669"/>
    <property type="project" value="InterPro"/>
</dbReference>
<dbReference type="EC" id="4.2.99.18" evidence="2"/>
<dbReference type="InterPro" id="IPR023170">
    <property type="entry name" value="HhH_base_excis_C"/>
</dbReference>
<dbReference type="GO" id="GO:0034039">
    <property type="term" value="F:8-oxo-7,8-dihydroguanine DNA N-glycosylase activity"/>
    <property type="evidence" value="ECO:0007669"/>
    <property type="project" value="TreeGrafter"/>
</dbReference>
<protein>
    <recommendedName>
        <fullName evidence="2">DNA-(apurinic or apyrimidinic site) lyase</fullName>
        <ecNumber evidence="2">4.2.99.18</ecNumber>
    </recommendedName>
</protein>
<evidence type="ECO:0000256" key="6">
    <source>
        <dbReference type="ARBA" id="ARBA00023239"/>
    </source>
</evidence>
<evidence type="ECO:0000256" key="1">
    <source>
        <dbReference type="ARBA" id="ARBA00010679"/>
    </source>
</evidence>
<feature type="non-terminal residue" evidence="12">
    <location>
        <position position="387"/>
    </location>
</feature>
<comment type="similarity">
    <text evidence="1">Belongs to the type-1 OGG1 family.</text>
</comment>
<comment type="catalytic activity">
    <reaction evidence="9">
        <text>2'-deoxyribonucleotide-(2'-deoxyribose 5'-phosphate)-2'-deoxyribonucleotide-DNA = a 3'-end 2'-deoxyribonucleotide-(2,3-dehydro-2,3-deoxyribose 5'-phosphate)-DNA + a 5'-end 5'-phospho-2'-deoxyribonucleoside-DNA + H(+)</text>
        <dbReference type="Rhea" id="RHEA:66592"/>
        <dbReference type="Rhea" id="RHEA-COMP:13180"/>
        <dbReference type="Rhea" id="RHEA-COMP:16897"/>
        <dbReference type="Rhea" id="RHEA-COMP:17067"/>
        <dbReference type="ChEBI" id="CHEBI:15378"/>
        <dbReference type="ChEBI" id="CHEBI:136412"/>
        <dbReference type="ChEBI" id="CHEBI:157695"/>
        <dbReference type="ChEBI" id="CHEBI:167181"/>
        <dbReference type="EC" id="4.2.99.18"/>
    </reaction>
</comment>
<accession>A0AA36GAJ0</accession>
<evidence type="ECO:0000256" key="5">
    <source>
        <dbReference type="ARBA" id="ARBA00023204"/>
    </source>
</evidence>
<dbReference type="InterPro" id="IPR003265">
    <property type="entry name" value="HhH-GPD_domain"/>
</dbReference>
<dbReference type="SUPFAM" id="SSF55945">
    <property type="entry name" value="TATA-box binding protein-like"/>
    <property type="match status" value="1"/>
</dbReference>
<dbReference type="GO" id="GO:0140078">
    <property type="term" value="F:class I DNA-(apurinic or apyrimidinic site) endonuclease activity"/>
    <property type="evidence" value="ECO:0007669"/>
    <property type="project" value="UniProtKB-EC"/>
</dbReference>
<dbReference type="InterPro" id="IPR011257">
    <property type="entry name" value="DNA_glycosylase"/>
</dbReference>
<keyword evidence="4" id="KW-0378">Hydrolase</keyword>
<proteinExistence type="inferred from homology"/>
<reference evidence="12" key="1">
    <citation type="submission" date="2023-06" db="EMBL/GenBank/DDBJ databases">
        <authorList>
            <person name="Delattre M."/>
        </authorList>
    </citation>
    <scope>NUCLEOTIDE SEQUENCE</scope>
    <source>
        <strain evidence="12">AF72</strain>
    </source>
</reference>
<keyword evidence="3" id="KW-0227">DNA damage</keyword>
<gene>
    <name evidence="12" type="ORF">MSPICULIGERA_LOCUS19738</name>
</gene>
<evidence type="ECO:0000256" key="10">
    <source>
        <dbReference type="SAM" id="MobiDB-lite"/>
    </source>
</evidence>
<keyword evidence="8" id="KW-0326">Glycosidase</keyword>
<comment type="caution">
    <text evidence="12">The sequence shown here is derived from an EMBL/GenBank/DDBJ whole genome shotgun (WGS) entry which is preliminary data.</text>
</comment>
<name>A0AA36GAJ0_9BILA</name>
<dbReference type="Pfam" id="PF07934">
    <property type="entry name" value="OGG_N"/>
    <property type="match status" value="1"/>
</dbReference>
<feature type="region of interest" description="Disordered" evidence="10">
    <location>
        <begin position="358"/>
        <end position="387"/>
    </location>
</feature>
<dbReference type="GO" id="GO:0006285">
    <property type="term" value="P:base-excision repair, AP site formation"/>
    <property type="evidence" value="ECO:0007669"/>
    <property type="project" value="TreeGrafter"/>
</dbReference>
<organism evidence="12 13">
    <name type="scientific">Mesorhabditis spiculigera</name>
    <dbReference type="NCBI Taxonomy" id="96644"/>
    <lineage>
        <taxon>Eukaryota</taxon>
        <taxon>Metazoa</taxon>
        <taxon>Ecdysozoa</taxon>
        <taxon>Nematoda</taxon>
        <taxon>Chromadorea</taxon>
        <taxon>Rhabditida</taxon>
        <taxon>Rhabditina</taxon>
        <taxon>Rhabditomorpha</taxon>
        <taxon>Rhabditoidea</taxon>
        <taxon>Rhabditidae</taxon>
        <taxon>Mesorhabditinae</taxon>
        <taxon>Mesorhabditis</taxon>
    </lineage>
</organism>
<dbReference type="Gene3D" id="3.30.310.40">
    <property type="match status" value="1"/>
</dbReference>
<evidence type="ECO:0000259" key="11">
    <source>
        <dbReference type="SMART" id="SM00478"/>
    </source>
</evidence>
<dbReference type="CDD" id="cd00056">
    <property type="entry name" value="ENDO3c"/>
    <property type="match status" value="1"/>
</dbReference>
<dbReference type="GO" id="GO:0005634">
    <property type="term" value="C:nucleus"/>
    <property type="evidence" value="ECO:0007669"/>
    <property type="project" value="TreeGrafter"/>
</dbReference>
<keyword evidence="13" id="KW-1185">Reference proteome</keyword>
<keyword evidence="6" id="KW-0456">Lyase</keyword>
<dbReference type="SMART" id="SM00478">
    <property type="entry name" value="ENDO3c"/>
    <property type="match status" value="1"/>
</dbReference>
<evidence type="ECO:0000256" key="4">
    <source>
        <dbReference type="ARBA" id="ARBA00022801"/>
    </source>
</evidence>
<dbReference type="PANTHER" id="PTHR10242">
    <property type="entry name" value="8-OXOGUANINE DNA GLYCOSYLASE"/>
    <property type="match status" value="1"/>
</dbReference>
<dbReference type="Gene3D" id="1.10.1670.10">
    <property type="entry name" value="Helix-hairpin-Helix base-excision DNA repair enzymes (C-terminal)"/>
    <property type="match status" value="1"/>
</dbReference>
<feature type="domain" description="HhH-GPD" evidence="11">
    <location>
        <begin position="141"/>
        <end position="331"/>
    </location>
</feature>
<evidence type="ECO:0000313" key="12">
    <source>
        <dbReference type="EMBL" id="CAJ0581581.1"/>
    </source>
</evidence>
<evidence type="ECO:0000256" key="2">
    <source>
        <dbReference type="ARBA" id="ARBA00012720"/>
    </source>
</evidence>
<keyword evidence="5" id="KW-0234">DNA repair</keyword>
<dbReference type="AlphaFoldDB" id="A0AA36GAJ0"/>
<keyword evidence="7" id="KW-0511">Multifunctional enzyme</keyword>
<dbReference type="Gene3D" id="1.10.340.30">
    <property type="entry name" value="Hypothetical protein, domain 2"/>
    <property type="match status" value="1"/>
</dbReference>
<evidence type="ECO:0000313" key="13">
    <source>
        <dbReference type="Proteomes" id="UP001177023"/>
    </source>
</evidence>
<dbReference type="Proteomes" id="UP001177023">
    <property type="component" value="Unassembled WGS sequence"/>
</dbReference>
<sequence>MGKARLSGRIALSAPINLADTLKGGQTFRFRKIDDQPSFCGVYKGTLLELTEPGPSSEILYQVHGFSPGRFGELKAFRRFEMLQAEVERLIKEYLCIDLNVDELKTIVNAASNNVELHSPTAFHVRVLAQERFETLIAFITSANNNIERITKLLGKLCSTFGEEIYPLEFDDKGRFRLLDEGCPIFRSTHENFSHAFPTARRIWKLGGESPEKLSTTLREMGFGYRAKYIAKTVQILAEDEGHPFYADYDRNSLEEYEKCTTMLQTLQGVGKKVADCIALQGFQFGCAVPIDVHIRRISINEFRVAGFTKLKLDRALTGTDYRIIADFYRTTFGHHAGLVQQVMFVYSLHRSKASTHVALKPEKEAPKRKLAPTDAKDTLRRRTRRN</sequence>
<dbReference type="PANTHER" id="PTHR10242:SF2">
    <property type="entry name" value="N-GLYCOSYLASE_DNA LYASE"/>
    <property type="match status" value="1"/>
</dbReference>
<evidence type="ECO:0000256" key="3">
    <source>
        <dbReference type="ARBA" id="ARBA00022763"/>
    </source>
</evidence>
<dbReference type="EMBL" id="CATQJA010002663">
    <property type="protein sequence ID" value="CAJ0581581.1"/>
    <property type="molecule type" value="Genomic_DNA"/>
</dbReference>
<evidence type="ECO:0000256" key="9">
    <source>
        <dbReference type="ARBA" id="ARBA00044632"/>
    </source>
</evidence>
<dbReference type="Pfam" id="PF00730">
    <property type="entry name" value="HhH-GPD"/>
    <property type="match status" value="1"/>
</dbReference>
<dbReference type="GO" id="GO:0003684">
    <property type="term" value="F:damaged DNA binding"/>
    <property type="evidence" value="ECO:0007669"/>
    <property type="project" value="InterPro"/>
</dbReference>